<keyword evidence="1" id="KW-0732">Signal</keyword>
<gene>
    <name evidence="2" type="ORF">TNIN_221681</name>
    <name evidence="3" type="ORF">TNIN_271401</name>
</gene>
<proteinExistence type="predicted"/>
<evidence type="ECO:0000313" key="3">
    <source>
        <dbReference type="EMBL" id="GFY70778.1"/>
    </source>
</evidence>
<protein>
    <submittedName>
        <fullName evidence="3">Uncharacterized protein</fullName>
    </submittedName>
</protein>
<dbReference type="AlphaFoldDB" id="A0A8X6YEE7"/>
<accession>A0A8X6YEE7</accession>
<evidence type="ECO:0000256" key="1">
    <source>
        <dbReference type="SAM" id="SignalP"/>
    </source>
</evidence>
<feature type="chain" id="PRO_5036658740" evidence="1">
    <location>
        <begin position="16"/>
        <end position="174"/>
    </location>
</feature>
<organism evidence="3 4">
    <name type="scientific">Trichonephila inaurata madagascariensis</name>
    <dbReference type="NCBI Taxonomy" id="2747483"/>
    <lineage>
        <taxon>Eukaryota</taxon>
        <taxon>Metazoa</taxon>
        <taxon>Ecdysozoa</taxon>
        <taxon>Arthropoda</taxon>
        <taxon>Chelicerata</taxon>
        <taxon>Arachnida</taxon>
        <taxon>Araneae</taxon>
        <taxon>Araneomorphae</taxon>
        <taxon>Entelegynae</taxon>
        <taxon>Araneoidea</taxon>
        <taxon>Nephilidae</taxon>
        <taxon>Trichonephila</taxon>
        <taxon>Trichonephila inaurata</taxon>
    </lineage>
</organism>
<dbReference type="EMBL" id="BMAV01009290">
    <property type="protein sequence ID" value="GFY53475.1"/>
    <property type="molecule type" value="Genomic_DNA"/>
</dbReference>
<dbReference type="Proteomes" id="UP000886998">
    <property type="component" value="Unassembled WGS sequence"/>
</dbReference>
<comment type="caution">
    <text evidence="3">The sequence shown here is derived from an EMBL/GenBank/DDBJ whole genome shotgun (WGS) entry which is preliminary data.</text>
</comment>
<keyword evidence="4" id="KW-1185">Reference proteome</keyword>
<name>A0A8X6YEE7_9ARAC</name>
<sequence>MIFKVFLYLFQCALTLILRKDLPSFLEILIFELVLELIEHCSPIQTFDGVVPDTTLVALPATTLDEHISVVRSVTILKMCEALGLKAKFVPLPGATALPRTPHRGVDQSTTIPVVGSFSVWKICQALDLPATYDPQLIRTTVFRRPNKPIPVVQSTAVFELCKALDIKVKLASQ</sequence>
<evidence type="ECO:0000313" key="4">
    <source>
        <dbReference type="Proteomes" id="UP000886998"/>
    </source>
</evidence>
<feature type="signal peptide" evidence="1">
    <location>
        <begin position="1"/>
        <end position="15"/>
    </location>
</feature>
<evidence type="ECO:0000313" key="2">
    <source>
        <dbReference type="EMBL" id="GFY53475.1"/>
    </source>
</evidence>
<reference evidence="3" key="1">
    <citation type="submission" date="2020-08" db="EMBL/GenBank/DDBJ databases">
        <title>Multicomponent nature underlies the extraordinary mechanical properties of spider dragline silk.</title>
        <authorList>
            <person name="Kono N."/>
            <person name="Nakamura H."/>
            <person name="Mori M."/>
            <person name="Yoshida Y."/>
            <person name="Ohtoshi R."/>
            <person name="Malay A.D."/>
            <person name="Moran D.A.P."/>
            <person name="Tomita M."/>
            <person name="Numata K."/>
            <person name="Arakawa K."/>
        </authorList>
    </citation>
    <scope>NUCLEOTIDE SEQUENCE</scope>
</reference>
<dbReference type="OrthoDB" id="6430898at2759"/>
<dbReference type="EMBL" id="BMAV01018404">
    <property type="protein sequence ID" value="GFY70778.1"/>
    <property type="molecule type" value="Genomic_DNA"/>
</dbReference>